<accession>A0AAJ0DPY4</accession>
<organism evidence="4 5">
    <name type="scientific">Extremus antarcticus</name>
    <dbReference type="NCBI Taxonomy" id="702011"/>
    <lineage>
        <taxon>Eukaryota</taxon>
        <taxon>Fungi</taxon>
        <taxon>Dikarya</taxon>
        <taxon>Ascomycota</taxon>
        <taxon>Pezizomycotina</taxon>
        <taxon>Dothideomycetes</taxon>
        <taxon>Dothideomycetidae</taxon>
        <taxon>Mycosphaerellales</taxon>
        <taxon>Extremaceae</taxon>
        <taxon>Extremus</taxon>
    </lineage>
</organism>
<evidence type="ECO:0000313" key="5">
    <source>
        <dbReference type="Proteomes" id="UP001271007"/>
    </source>
</evidence>
<comment type="caution">
    <text evidence="4">The sequence shown here is derived from an EMBL/GenBank/DDBJ whole genome shotgun (WGS) entry which is preliminary data.</text>
</comment>
<dbReference type="PANTHER" id="PTHR47706:SF9">
    <property type="entry name" value="NMRA-LIKE DOMAIN-CONTAINING PROTEIN-RELATED"/>
    <property type="match status" value="1"/>
</dbReference>
<evidence type="ECO:0000259" key="3">
    <source>
        <dbReference type="Pfam" id="PF05368"/>
    </source>
</evidence>
<keyword evidence="1" id="KW-0521">NADP</keyword>
<dbReference type="InterPro" id="IPR051609">
    <property type="entry name" value="NmrA/Isoflavone_reductase-like"/>
</dbReference>
<dbReference type="Proteomes" id="UP001271007">
    <property type="component" value="Unassembled WGS sequence"/>
</dbReference>
<reference evidence="4" key="1">
    <citation type="submission" date="2023-04" db="EMBL/GenBank/DDBJ databases">
        <title>Black Yeasts Isolated from many extreme environments.</title>
        <authorList>
            <person name="Coleine C."/>
            <person name="Stajich J.E."/>
            <person name="Selbmann L."/>
        </authorList>
    </citation>
    <scope>NUCLEOTIDE SEQUENCE</scope>
    <source>
        <strain evidence="4">CCFEE 5312</strain>
    </source>
</reference>
<dbReference type="AlphaFoldDB" id="A0AAJ0DPY4"/>
<evidence type="ECO:0000313" key="4">
    <source>
        <dbReference type="EMBL" id="KAK3054590.1"/>
    </source>
</evidence>
<evidence type="ECO:0000256" key="1">
    <source>
        <dbReference type="ARBA" id="ARBA00022857"/>
    </source>
</evidence>
<dbReference type="EMBL" id="JAWDJX010000011">
    <property type="protein sequence ID" value="KAK3054590.1"/>
    <property type="molecule type" value="Genomic_DNA"/>
</dbReference>
<dbReference type="CDD" id="cd05259">
    <property type="entry name" value="PCBER_SDR_a"/>
    <property type="match status" value="1"/>
</dbReference>
<proteinExistence type="predicted"/>
<dbReference type="Gene3D" id="3.90.25.10">
    <property type="entry name" value="UDP-galactose 4-epimerase, domain 1"/>
    <property type="match status" value="1"/>
</dbReference>
<dbReference type="InterPro" id="IPR036291">
    <property type="entry name" value="NAD(P)-bd_dom_sf"/>
</dbReference>
<feature type="domain" description="NmrA-like" evidence="3">
    <location>
        <begin position="6"/>
        <end position="306"/>
    </location>
</feature>
<protein>
    <recommendedName>
        <fullName evidence="3">NmrA-like domain-containing protein</fullName>
    </recommendedName>
</protein>
<dbReference type="PANTHER" id="PTHR47706">
    <property type="entry name" value="NMRA-LIKE FAMILY PROTEIN"/>
    <property type="match status" value="1"/>
</dbReference>
<keyword evidence="2" id="KW-0560">Oxidoreductase</keyword>
<dbReference type="Pfam" id="PF05368">
    <property type="entry name" value="NmrA"/>
    <property type="match status" value="1"/>
</dbReference>
<name>A0AAJ0DPY4_9PEZI</name>
<keyword evidence="5" id="KW-1185">Reference proteome</keyword>
<dbReference type="InterPro" id="IPR045312">
    <property type="entry name" value="PCBER-like"/>
</dbReference>
<dbReference type="InterPro" id="IPR008030">
    <property type="entry name" value="NmrA-like"/>
</dbReference>
<gene>
    <name evidence="4" type="ORF">LTR09_004319</name>
</gene>
<evidence type="ECO:0000256" key="2">
    <source>
        <dbReference type="ARBA" id="ARBA00023002"/>
    </source>
</evidence>
<dbReference type="SUPFAM" id="SSF51735">
    <property type="entry name" value="NAD(P)-binding Rossmann-fold domains"/>
    <property type="match status" value="1"/>
</dbReference>
<dbReference type="Gene3D" id="3.40.50.720">
    <property type="entry name" value="NAD(P)-binding Rossmann-like Domain"/>
    <property type="match status" value="1"/>
</dbReference>
<dbReference type="GO" id="GO:0016491">
    <property type="term" value="F:oxidoreductase activity"/>
    <property type="evidence" value="ECO:0007669"/>
    <property type="project" value="UniProtKB-KW"/>
</dbReference>
<sequence>MARMRVGLLGASGETGGSILNGLLEDGGFDIVAFSRPSSINRPANLALKDKGVELREMDLAKDSQDQLVAALKRIDVLLSAIGAPAQLDQIPLVTAAKTAGVKRFVPCGYIPVIPAGGVHLLRDQKEEVYNHMKRLGLPYTIIDCGWWYQVSTPRLPSGKIDNVIMMEPPIANKGEQPSALTDLRDVGRYVARVIKDDRTLNKQVLVYNEMWSQSQVWDKLEEVSGEKLTRNYVSQEQLEGKLADAKKVLESDPSSFMNLLHMIETQYLISWGCRGDNTPEYAKYLGYITSEELYPDFKYVKFEEYVNDLVAGKIDEFYVEMKEQLKAMLPMKP</sequence>